<evidence type="ECO:0000259" key="1">
    <source>
        <dbReference type="SMART" id="SM00507"/>
    </source>
</evidence>
<dbReference type="EMBL" id="CTEC01000001">
    <property type="protein sequence ID" value="CQD05576.1"/>
    <property type="molecule type" value="Genomic_DNA"/>
</dbReference>
<dbReference type="AlphaFoldDB" id="A0A0U1D017"/>
<evidence type="ECO:0000313" key="2">
    <source>
        <dbReference type="EMBL" id="CQD05576.1"/>
    </source>
</evidence>
<protein>
    <submittedName>
        <fullName evidence="2">HNH nuclease</fullName>
    </submittedName>
</protein>
<name>A0A0U1D017_9MYCO</name>
<keyword evidence="3" id="KW-1185">Reference proteome</keyword>
<dbReference type="InterPro" id="IPR003615">
    <property type="entry name" value="HNH_nuc"/>
</dbReference>
<dbReference type="Proteomes" id="UP000199601">
    <property type="component" value="Unassembled WGS sequence"/>
</dbReference>
<dbReference type="InterPro" id="IPR003870">
    <property type="entry name" value="DUF222"/>
</dbReference>
<dbReference type="RefSeq" id="WP_167542640.1">
    <property type="nucleotide sequence ID" value="NZ_CTEC01000001.1"/>
</dbReference>
<accession>A0A0U1D017</accession>
<feature type="domain" description="HNH nuclease" evidence="1">
    <location>
        <begin position="360"/>
        <end position="411"/>
    </location>
</feature>
<organism evidence="2 3">
    <name type="scientific">Mycobacterium europaeum</name>
    <dbReference type="NCBI Taxonomy" id="761804"/>
    <lineage>
        <taxon>Bacteria</taxon>
        <taxon>Bacillati</taxon>
        <taxon>Actinomycetota</taxon>
        <taxon>Actinomycetes</taxon>
        <taxon>Mycobacteriales</taxon>
        <taxon>Mycobacteriaceae</taxon>
        <taxon>Mycobacterium</taxon>
        <taxon>Mycobacterium simiae complex</taxon>
    </lineage>
</organism>
<sequence>MFDLRLPSVEELARAEDAEVAAAISACARAEAAAAACRLAAIAELVERHADGPTSSAHWSCDNWDAMAAEVAAAQNISHAMASGQMYLAAALRNRLPRVAALFAEGAISARLAATMVWHTDLVKDADTLHLIDTALAEDAARFGPMSTSKTAQAIDVVVDRHDPGALRRTRAAARSRDVVIDQSDGESGTAAMWGRLYAHDAAMLDRRLLQMAGEVCGEDPRTVAQRRADALGALAVGARRLACGCGNTDCPARVEKDERAAGVVIHVVADASALEADTDPHMSGERRSRPITDQTTLAEALAPDPEPDVPDPRPPALIPGGGVILPAQVAELIRGGAKVQPVRHPSDAAAEPGYRPSAELERFIRCRDMTCRFPGCDRPAEFTDIDHTVPYPLGPTHASNLKCLCRKQHLLKTFWTGWRDEQRPDGTVVWVSPTGQTYTTRPGSRLLFPVLCLPTGELPSAPANYRGPGDRGVMMPVRRRTRQQDWARRIDAERALNAARIAERNQPPPF</sequence>
<evidence type="ECO:0000313" key="3">
    <source>
        <dbReference type="Proteomes" id="UP000199601"/>
    </source>
</evidence>
<dbReference type="Pfam" id="PF02720">
    <property type="entry name" value="DUF222"/>
    <property type="match status" value="1"/>
</dbReference>
<dbReference type="SMART" id="SM00507">
    <property type="entry name" value="HNHc"/>
    <property type="match status" value="1"/>
</dbReference>
<proteinExistence type="predicted"/>
<reference evidence="3" key="1">
    <citation type="submission" date="2015-03" db="EMBL/GenBank/DDBJ databases">
        <authorList>
            <person name="Urmite Genomes"/>
        </authorList>
    </citation>
    <scope>NUCLEOTIDE SEQUENCE [LARGE SCALE GENOMIC DNA]</scope>
    <source>
        <strain evidence="3">CSUR P1344</strain>
    </source>
</reference>
<gene>
    <name evidence="2" type="ORF">BN000_01090</name>
</gene>
<dbReference type="CDD" id="cd00085">
    <property type="entry name" value="HNHc"/>
    <property type="match status" value="1"/>
</dbReference>